<evidence type="ECO:0000313" key="4">
    <source>
        <dbReference type="Proteomes" id="UP000275027"/>
    </source>
</evidence>
<evidence type="ECO:0000313" key="2">
    <source>
        <dbReference type="EMBL" id="RLJ24194.1"/>
    </source>
</evidence>
<reference evidence="1 3" key="1">
    <citation type="submission" date="2017-12" db="EMBL/GenBank/DDBJ databases">
        <title>Genomic Encyclopedia of Type Strains, Phase III (KMG-III): the genomes of soil and plant-associated and newly described type strains.</title>
        <authorList>
            <person name="Whitman W."/>
        </authorList>
    </citation>
    <scope>NUCLEOTIDE SEQUENCE [LARGE SCALE GENOMIC DNA]</scope>
    <source>
        <strain evidence="1 3">IP-10</strain>
    </source>
</reference>
<dbReference type="PROSITE" id="PS51257">
    <property type="entry name" value="PROKAR_LIPOPROTEIN"/>
    <property type="match status" value="1"/>
</dbReference>
<dbReference type="EMBL" id="PJND01000007">
    <property type="protein sequence ID" value="PKW29854.1"/>
    <property type="molecule type" value="Genomic_DNA"/>
</dbReference>
<evidence type="ECO:0000313" key="1">
    <source>
        <dbReference type="EMBL" id="PKW29854.1"/>
    </source>
</evidence>
<proteinExistence type="predicted"/>
<dbReference type="AlphaFoldDB" id="A0A497UCC3"/>
<gene>
    <name evidence="1" type="ORF">B0G92_1502</name>
    <name evidence="2" type="ORF">CLV50_2074</name>
</gene>
<dbReference type="Proteomes" id="UP000233767">
    <property type="component" value="Unassembled WGS sequence"/>
</dbReference>
<dbReference type="RefSeq" id="WP_101471626.1">
    <property type="nucleotide sequence ID" value="NZ_PJND01000007.1"/>
</dbReference>
<accession>A0A497UCC3</accession>
<sequence>MKRITTIATALLLATLFSCEQKPKTPIPTENSQKTVEKPQEIAVNLQPTLDSLKKIIGNKWVKQNPVLEPTQPSFFTKENENSYFICPLQISGLDIPFVWDDNFALVDFLLAQNSNTTLKKGVKADKDYKGTKIIWNQTIDGLIWLDNRTYKSAITDWYVIEDTDCPGTISFPSVSFQKINTVTESSVVNPNGLAIIPYRENSKIKSSEAEIKNKNGKTIQGTGYDINGDSIPDIFTYIETVEEMAVYKRLYINVNGQWKCKWVHLDEECI</sequence>
<protein>
    <submittedName>
        <fullName evidence="2">Uncharacterized protein</fullName>
    </submittedName>
</protein>
<reference evidence="2 4" key="2">
    <citation type="submission" date="2018-10" db="EMBL/GenBank/DDBJ databases">
        <title>Genomic Encyclopedia of Archaeal and Bacterial Type Strains, Phase II (KMG-II): from individual species to whole genera.</title>
        <authorList>
            <person name="Goeker M."/>
        </authorList>
    </citation>
    <scope>NUCLEOTIDE SEQUENCE [LARGE SCALE GENOMIC DNA]</scope>
    <source>
        <strain evidence="2 4">DSM 21886</strain>
    </source>
</reference>
<organism evidence="2 4">
    <name type="scientific">Flavobacterium lindanitolerans</name>
    <dbReference type="NCBI Taxonomy" id="428988"/>
    <lineage>
        <taxon>Bacteria</taxon>
        <taxon>Pseudomonadati</taxon>
        <taxon>Bacteroidota</taxon>
        <taxon>Flavobacteriia</taxon>
        <taxon>Flavobacteriales</taxon>
        <taxon>Flavobacteriaceae</taxon>
        <taxon>Flavobacterium</taxon>
    </lineage>
</organism>
<evidence type="ECO:0000313" key="3">
    <source>
        <dbReference type="Proteomes" id="UP000233767"/>
    </source>
</evidence>
<keyword evidence="3" id="KW-1185">Reference proteome</keyword>
<name>A0A497UCC3_9FLAO</name>
<comment type="caution">
    <text evidence="2">The sequence shown here is derived from an EMBL/GenBank/DDBJ whole genome shotgun (WGS) entry which is preliminary data.</text>
</comment>
<dbReference type="EMBL" id="RCCB01000012">
    <property type="protein sequence ID" value="RLJ24194.1"/>
    <property type="molecule type" value="Genomic_DNA"/>
</dbReference>
<dbReference type="Proteomes" id="UP000275027">
    <property type="component" value="Unassembled WGS sequence"/>
</dbReference>